<dbReference type="RefSeq" id="WP_114842339.1">
    <property type="nucleotide sequence ID" value="NZ_CP031219.1"/>
</dbReference>
<keyword evidence="6" id="KW-0479">Metal-binding</keyword>
<evidence type="ECO:0000256" key="4">
    <source>
        <dbReference type="ARBA" id="ARBA00011885"/>
    </source>
</evidence>
<dbReference type="KEGG" id="amyt:AMYT_1931"/>
<comment type="subcellular location">
    <subcellularLocation>
        <location evidence="2">Periplasm</location>
    </subcellularLocation>
</comment>
<dbReference type="AlphaFoldDB" id="A0AAX2AG60"/>
<dbReference type="Pfam" id="PF18364">
    <property type="entry name" value="Molybdopterin_N"/>
    <property type="match status" value="1"/>
</dbReference>
<accession>A0AAX2AG60</accession>
<keyword evidence="8" id="KW-0574">Periplasm</keyword>
<dbReference type="PROSITE" id="PS00932">
    <property type="entry name" value="MOLYBDOPTERIN_PROK_3"/>
    <property type="match status" value="1"/>
</dbReference>
<evidence type="ECO:0000259" key="10">
    <source>
        <dbReference type="Pfam" id="PF00384"/>
    </source>
</evidence>
<evidence type="ECO:0000256" key="6">
    <source>
        <dbReference type="ARBA" id="ARBA00022723"/>
    </source>
</evidence>
<dbReference type="SUPFAM" id="SSF50692">
    <property type="entry name" value="ADC-like"/>
    <property type="match status" value="1"/>
</dbReference>
<evidence type="ECO:0000256" key="3">
    <source>
        <dbReference type="ARBA" id="ARBA00010312"/>
    </source>
</evidence>
<dbReference type="Pfam" id="PF01568">
    <property type="entry name" value="Molydop_binding"/>
    <property type="match status" value="1"/>
</dbReference>
<feature type="domain" description="Molybdopterin oxidoreductase" evidence="10">
    <location>
        <begin position="87"/>
        <end position="543"/>
    </location>
</feature>
<dbReference type="GO" id="GO:0043546">
    <property type="term" value="F:molybdopterin cofactor binding"/>
    <property type="evidence" value="ECO:0007669"/>
    <property type="project" value="InterPro"/>
</dbReference>
<dbReference type="InterPro" id="IPR006655">
    <property type="entry name" value="Mopterin_OxRdtase_prok_CS"/>
</dbReference>
<dbReference type="Gene3D" id="3.90.55.10">
    <property type="entry name" value="Dimethylsulfoxide Reductase, domain 3"/>
    <property type="match status" value="1"/>
</dbReference>
<dbReference type="GO" id="GO:0030151">
    <property type="term" value="F:molybdenum ion binding"/>
    <property type="evidence" value="ECO:0007669"/>
    <property type="project" value="TreeGrafter"/>
</dbReference>
<dbReference type="EMBL" id="NXID01000035">
    <property type="protein sequence ID" value="RXK15186.1"/>
    <property type="molecule type" value="Genomic_DNA"/>
</dbReference>
<proteinExistence type="inferred from homology"/>
<dbReference type="SUPFAM" id="SSF53706">
    <property type="entry name" value="Formate dehydrogenase/DMSO reductase, domains 1-3"/>
    <property type="match status" value="1"/>
</dbReference>
<dbReference type="InterPro" id="IPR006311">
    <property type="entry name" value="TAT_signal"/>
</dbReference>
<keyword evidence="9" id="KW-0560">Oxidoreductase</keyword>
<dbReference type="PANTHER" id="PTHR43742">
    <property type="entry name" value="TRIMETHYLAMINE-N-OXIDE REDUCTASE"/>
    <property type="match status" value="1"/>
</dbReference>
<name>A0AAX2AG60_9BACT</name>
<evidence type="ECO:0000256" key="7">
    <source>
        <dbReference type="ARBA" id="ARBA00022729"/>
    </source>
</evidence>
<dbReference type="GO" id="GO:0050626">
    <property type="term" value="F:trimethylamine-N-oxide reductase (cytochrome c) activity"/>
    <property type="evidence" value="ECO:0007669"/>
    <property type="project" value="UniProtKB-EC"/>
</dbReference>
<dbReference type="EC" id="1.7.2.3" evidence="4"/>
<dbReference type="InterPro" id="IPR041954">
    <property type="entry name" value="CT_DMSOR/BSOR/TMAOR"/>
</dbReference>
<comment type="cofactor">
    <cofactor evidence="1">
        <name>Mo-bis(molybdopterin guanine dinucleotide)</name>
        <dbReference type="ChEBI" id="CHEBI:60539"/>
    </cofactor>
</comment>
<dbReference type="GO" id="GO:0030288">
    <property type="term" value="C:outer membrane-bounded periplasmic space"/>
    <property type="evidence" value="ECO:0007669"/>
    <property type="project" value="TreeGrafter"/>
</dbReference>
<feature type="domain" description="Molybdopterin oxidoreductase N-terminal" evidence="12">
    <location>
        <begin position="42"/>
        <end position="81"/>
    </location>
</feature>
<dbReference type="Gene3D" id="2.40.40.20">
    <property type="match status" value="1"/>
</dbReference>
<feature type="domain" description="Molybdopterin dinucleotide-binding" evidence="11">
    <location>
        <begin position="658"/>
        <end position="778"/>
    </location>
</feature>
<evidence type="ECO:0000313" key="14">
    <source>
        <dbReference type="Proteomes" id="UP000290092"/>
    </source>
</evidence>
<keyword evidence="5" id="KW-0500">Molybdenum</keyword>
<evidence type="ECO:0000259" key="11">
    <source>
        <dbReference type="Pfam" id="PF01568"/>
    </source>
</evidence>
<evidence type="ECO:0000256" key="5">
    <source>
        <dbReference type="ARBA" id="ARBA00022505"/>
    </source>
</evidence>
<dbReference type="PROSITE" id="PS51318">
    <property type="entry name" value="TAT"/>
    <property type="match status" value="1"/>
</dbReference>
<comment type="similarity">
    <text evidence="3">Belongs to the prokaryotic molybdopterin-containing oxidoreductase family.</text>
</comment>
<evidence type="ECO:0000313" key="13">
    <source>
        <dbReference type="EMBL" id="RXK15186.1"/>
    </source>
</evidence>
<dbReference type="InterPro" id="IPR019546">
    <property type="entry name" value="TAT_signal_bac_arc"/>
</dbReference>
<dbReference type="PROSITE" id="PS00490">
    <property type="entry name" value="MOLYBDOPTERIN_PROK_2"/>
    <property type="match status" value="1"/>
</dbReference>
<gene>
    <name evidence="13" type="ORF">CP985_09845</name>
</gene>
<dbReference type="GO" id="GO:0009055">
    <property type="term" value="F:electron transfer activity"/>
    <property type="evidence" value="ECO:0007669"/>
    <property type="project" value="TreeGrafter"/>
</dbReference>
<evidence type="ECO:0000256" key="8">
    <source>
        <dbReference type="ARBA" id="ARBA00022764"/>
    </source>
</evidence>
<dbReference type="Gene3D" id="3.40.50.740">
    <property type="match status" value="1"/>
</dbReference>
<dbReference type="NCBIfam" id="TIGR01409">
    <property type="entry name" value="TAT_signal_seq"/>
    <property type="match status" value="1"/>
</dbReference>
<dbReference type="InterPro" id="IPR009010">
    <property type="entry name" value="Asp_de-COase-like_dom_sf"/>
</dbReference>
<dbReference type="PANTHER" id="PTHR43742:SF10">
    <property type="entry name" value="TRIMETHYLAMINE-N-OXIDE REDUCTASE 2"/>
    <property type="match status" value="1"/>
</dbReference>
<dbReference type="Pfam" id="PF00384">
    <property type="entry name" value="Molybdopterin"/>
    <property type="match status" value="1"/>
</dbReference>
<organism evidence="13 14">
    <name type="scientific">Malaciobacter mytili LMG 24559</name>
    <dbReference type="NCBI Taxonomy" id="1032238"/>
    <lineage>
        <taxon>Bacteria</taxon>
        <taxon>Pseudomonadati</taxon>
        <taxon>Campylobacterota</taxon>
        <taxon>Epsilonproteobacteria</taxon>
        <taxon>Campylobacterales</taxon>
        <taxon>Arcobacteraceae</taxon>
        <taxon>Malaciobacter</taxon>
    </lineage>
</organism>
<dbReference type="GO" id="GO:0009061">
    <property type="term" value="P:anaerobic respiration"/>
    <property type="evidence" value="ECO:0007669"/>
    <property type="project" value="TreeGrafter"/>
</dbReference>
<reference evidence="13 14" key="1">
    <citation type="submission" date="2017-09" db="EMBL/GenBank/DDBJ databases">
        <title>Genomics of the genus Arcobacter.</title>
        <authorList>
            <person name="Perez-Cataluna A."/>
            <person name="Figueras M.J."/>
            <person name="Salas-Masso N."/>
        </authorList>
    </citation>
    <scope>NUCLEOTIDE SEQUENCE [LARGE SCALE GENOMIC DNA]</scope>
    <source>
        <strain evidence="13 14">CECT 7386</strain>
    </source>
</reference>
<evidence type="ECO:0000256" key="2">
    <source>
        <dbReference type="ARBA" id="ARBA00004418"/>
    </source>
</evidence>
<comment type="caution">
    <text evidence="13">The sequence shown here is derived from an EMBL/GenBank/DDBJ whole genome shotgun (WGS) entry which is preliminary data.</text>
</comment>
<keyword evidence="7" id="KW-0732">Signal</keyword>
<evidence type="ECO:0000256" key="9">
    <source>
        <dbReference type="ARBA" id="ARBA00023002"/>
    </source>
</evidence>
<keyword evidence="14" id="KW-1185">Reference proteome</keyword>
<evidence type="ECO:0000259" key="12">
    <source>
        <dbReference type="Pfam" id="PF18364"/>
    </source>
</evidence>
<dbReference type="Proteomes" id="UP000290092">
    <property type="component" value="Unassembled WGS sequence"/>
</dbReference>
<dbReference type="Gene3D" id="3.40.228.10">
    <property type="entry name" value="Dimethylsulfoxide Reductase, domain 2"/>
    <property type="match status" value="1"/>
</dbReference>
<dbReference type="CDD" id="cd02793">
    <property type="entry name" value="MopB_CT_DMSOR-BSOR-TMAOR"/>
    <property type="match status" value="1"/>
</dbReference>
<evidence type="ECO:0000256" key="1">
    <source>
        <dbReference type="ARBA" id="ARBA00001942"/>
    </source>
</evidence>
<protein>
    <recommendedName>
        <fullName evidence="4">trimethylamine-N-oxide reductase</fullName>
        <ecNumber evidence="4">1.7.2.3</ecNumber>
    </recommendedName>
</protein>
<dbReference type="InterPro" id="IPR006656">
    <property type="entry name" value="Mopterin_OxRdtase"/>
</dbReference>
<dbReference type="InterPro" id="IPR050612">
    <property type="entry name" value="Prok_Mopterin_Oxidored"/>
</dbReference>
<dbReference type="InterPro" id="IPR041460">
    <property type="entry name" value="Molybdopterin_N"/>
</dbReference>
<dbReference type="InterPro" id="IPR006657">
    <property type="entry name" value="MoPterin_dinucl-bd_dom"/>
</dbReference>
<sequence>MNNSRRDFLKVGAVASAAVVGSGSVSGVLAKEFATRTKKIPSASHFGAFYAHVRDGKIVDISSQLDSDANPTVMVKSLADRNSSNSRVKYPVVRKSYLEGKGRGDLRGKEEFVRVSWDTAIDLVAKAIKKAQANGGNQALYNASYGGWAHPGAFKPNALAGRFFNIIGGAVRTSGEYSNGAAGQVNPSIVGDMEVYSIQTAHEQIIKNTKVMILWGADLYKTNRAGYSVPNHRCYDAYEEYKKAGIKVISIDPIYTMSAQEFKADWIKIRPGSDVAMMLAMMNYLYKSKKYDKAFIDKYTYGFDKFLPYLLGKTDGVEKTPQWAEKLTEVPAKTIKQLADIMVSNRTFIAGNWALQRAHHGEQVDWCIITLASMIGQVGLPGGGFGFSMHYEGGGDASSGKATVGGMSQGGGDNVKIAIPASRMSDLINKPGQTVTYKGKEIVYPKVEFMLSAGGSPIGHQPDVNELIKALRTLDTLVVVEPWWTPTAKMADIVLPATTTMERDDIASGMSYSNDRIYAMKQIVKPRYESKDDYEIFTLLAEKFGKAKRYSRDRSVKEWLERLYKRSYAKREMGISFEEFWEKGVIKYEIPEDAKNFVRHEAFRKDPIANPLKTETGKIQIYSDKFASFGYKDFKGHPMWFEPAEWLGNKKLVKKYPLHLVSPHPTYRIHSQLDNTWVQNVHKVQGREPIRINPNDAKKFNIRDGEIVEVYNDRGSLLAGVVITNTIREGVVAIEEGAWYSPEDNQKDITRCNSGQVNVLTSSRPTSQMAQATTANTVLVSIRKAGTVRPNLAYQPPKIIGA</sequence>